<dbReference type="Proteomes" id="UP000823877">
    <property type="component" value="Unassembled WGS sequence"/>
</dbReference>
<dbReference type="AlphaFoldDB" id="A0A9D2MI85"/>
<evidence type="ECO:0000256" key="4">
    <source>
        <dbReference type="ARBA" id="ARBA00022723"/>
    </source>
</evidence>
<proteinExistence type="inferred from homology"/>
<evidence type="ECO:0000313" key="11">
    <source>
        <dbReference type="Proteomes" id="UP000823877"/>
    </source>
</evidence>
<dbReference type="InterPro" id="IPR036900">
    <property type="entry name" value="A-D-PHexomutase_C_sf"/>
</dbReference>
<keyword evidence="5" id="KW-0460">Magnesium</keyword>
<dbReference type="PANTHER" id="PTHR42946">
    <property type="entry name" value="PHOSPHOHEXOSE MUTASE"/>
    <property type="match status" value="1"/>
</dbReference>
<dbReference type="PANTHER" id="PTHR42946:SF1">
    <property type="entry name" value="PHOSPHOGLUCOMUTASE (ALPHA-D-GLUCOSE-1,6-BISPHOSPHATE-DEPENDENT)"/>
    <property type="match status" value="1"/>
</dbReference>
<dbReference type="Pfam" id="PF02878">
    <property type="entry name" value="PGM_PMM_I"/>
    <property type="match status" value="1"/>
</dbReference>
<dbReference type="SUPFAM" id="SSF53738">
    <property type="entry name" value="Phosphoglucomutase, first 3 domains"/>
    <property type="match status" value="3"/>
</dbReference>
<dbReference type="Gene3D" id="3.40.120.10">
    <property type="entry name" value="Alpha-D-Glucose-1,6-Bisphosphate, subunit A, domain 3"/>
    <property type="match status" value="3"/>
</dbReference>
<evidence type="ECO:0000313" key="10">
    <source>
        <dbReference type="EMBL" id="HJB75276.1"/>
    </source>
</evidence>
<comment type="similarity">
    <text evidence="2">Belongs to the phosphohexose mutase family.</text>
</comment>
<dbReference type="Pfam" id="PF02880">
    <property type="entry name" value="PGM_PMM_III"/>
    <property type="match status" value="1"/>
</dbReference>
<comment type="caution">
    <text evidence="10">The sequence shown here is derived from an EMBL/GenBank/DDBJ whole genome shotgun (WGS) entry which is preliminary data.</text>
</comment>
<evidence type="ECO:0000259" key="8">
    <source>
        <dbReference type="Pfam" id="PF02879"/>
    </source>
</evidence>
<dbReference type="EMBL" id="DWXN01000012">
    <property type="protein sequence ID" value="HJB75276.1"/>
    <property type="molecule type" value="Genomic_DNA"/>
</dbReference>
<evidence type="ECO:0000256" key="6">
    <source>
        <dbReference type="ARBA" id="ARBA00023235"/>
    </source>
</evidence>
<evidence type="ECO:0000256" key="3">
    <source>
        <dbReference type="ARBA" id="ARBA00022553"/>
    </source>
</evidence>
<reference evidence="10" key="1">
    <citation type="journal article" date="2021" name="PeerJ">
        <title>Extensive microbial diversity within the chicken gut microbiome revealed by metagenomics and culture.</title>
        <authorList>
            <person name="Gilroy R."/>
            <person name="Ravi A."/>
            <person name="Getino M."/>
            <person name="Pursley I."/>
            <person name="Horton D.L."/>
            <person name="Alikhan N.F."/>
            <person name="Baker D."/>
            <person name="Gharbi K."/>
            <person name="Hall N."/>
            <person name="Watson M."/>
            <person name="Adriaenssens E.M."/>
            <person name="Foster-Nyarko E."/>
            <person name="Jarju S."/>
            <person name="Secka A."/>
            <person name="Antonio M."/>
            <person name="Oren A."/>
            <person name="Chaudhuri R.R."/>
            <person name="La Ragione R."/>
            <person name="Hildebrand F."/>
            <person name="Pallen M.J."/>
        </authorList>
    </citation>
    <scope>NUCLEOTIDE SEQUENCE</scope>
    <source>
        <strain evidence="10">CHK188-16595</strain>
    </source>
</reference>
<evidence type="ECO:0000256" key="2">
    <source>
        <dbReference type="ARBA" id="ARBA00010231"/>
    </source>
</evidence>
<evidence type="ECO:0000256" key="5">
    <source>
        <dbReference type="ARBA" id="ARBA00022842"/>
    </source>
</evidence>
<feature type="domain" description="Alpha-D-phosphohexomutase alpha/beta/alpha" evidence="7">
    <location>
        <begin position="15"/>
        <end position="140"/>
    </location>
</feature>
<evidence type="ECO:0000259" key="7">
    <source>
        <dbReference type="Pfam" id="PF02878"/>
    </source>
</evidence>
<dbReference type="CDD" id="cd03089">
    <property type="entry name" value="PMM_PGM"/>
    <property type="match status" value="1"/>
</dbReference>
<evidence type="ECO:0000259" key="9">
    <source>
        <dbReference type="Pfam" id="PF02880"/>
    </source>
</evidence>
<dbReference type="InterPro" id="IPR050060">
    <property type="entry name" value="Phosphoglucosamine_mutase"/>
</dbReference>
<dbReference type="PRINTS" id="PR00509">
    <property type="entry name" value="PGMPMM"/>
</dbReference>
<dbReference type="FunFam" id="3.40.120.10:FF:000010">
    <property type="entry name" value="phosphomannomutase/phosphoglucomutase isoform X1"/>
    <property type="match status" value="1"/>
</dbReference>
<name>A0A9D2MI85_9FIRM</name>
<dbReference type="InterPro" id="IPR005845">
    <property type="entry name" value="A-D-PHexomutase_a/b/a-II"/>
</dbReference>
<dbReference type="InterPro" id="IPR016055">
    <property type="entry name" value="A-D-PHexomutase_a/b/a-I/II/III"/>
</dbReference>
<feature type="domain" description="Alpha-D-phosphohexomutase alpha/beta/alpha" evidence="9">
    <location>
        <begin position="279"/>
        <end position="392"/>
    </location>
</feature>
<protein>
    <submittedName>
        <fullName evidence="10">Phosphomannomutase/phosphoglucomutase</fullName>
    </submittedName>
</protein>
<organism evidence="10 11">
    <name type="scientific">Candidatus Eubacterium faecale</name>
    <dbReference type="NCBI Taxonomy" id="2838568"/>
    <lineage>
        <taxon>Bacteria</taxon>
        <taxon>Bacillati</taxon>
        <taxon>Bacillota</taxon>
        <taxon>Clostridia</taxon>
        <taxon>Eubacteriales</taxon>
        <taxon>Eubacteriaceae</taxon>
        <taxon>Eubacterium</taxon>
    </lineage>
</organism>
<dbReference type="GO" id="GO:0046872">
    <property type="term" value="F:metal ion binding"/>
    <property type="evidence" value="ECO:0007669"/>
    <property type="project" value="UniProtKB-KW"/>
</dbReference>
<keyword evidence="6" id="KW-0413">Isomerase</keyword>
<keyword evidence="4" id="KW-0479">Metal-binding</keyword>
<comment type="cofactor">
    <cofactor evidence="1">
        <name>Mg(2+)</name>
        <dbReference type="ChEBI" id="CHEBI:18420"/>
    </cofactor>
</comment>
<dbReference type="InterPro" id="IPR005841">
    <property type="entry name" value="Alpha-D-phosphohexomutase_SF"/>
</dbReference>
<keyword evidence="3" id="KW-0597">Phosphoprotein</keyword>
<reference evidence="10" key="2">
    <citation type="submission" date="2021-04" db="EMBL/GenBank/DDBJ databases">
        <authorList>
            <person name="Gilroy R."/>
        </authorList>
    </citation>
    <scope>NUCLEOTIDE SEQUENCE</scope>
    <source>
        <strain evidence="10">CHK188-16595</strain>
    </source>
</reference>
<dbReference type="InterPro" id="IPR005846">
    <property type="entry name" value="A-D-PHexomutase_a/b/a-III"/>
</dbReference>
<dbReference type="Gene3D" id="3.30.310.50">
    <property type="entry name" value="Alpha-D-phosphohexomutase, C-terminal domain"/>
    <property type="match status" value="1"/>
</dbReference>
<accession>A0A9D2MI85</accession>
<evidence type="ECO:0000256" key="1">
    <source>
        <dbReference type="ARBA" id="ARBA00001946"/>
    </source>
</evidence>
<dbReference type="GO" id="GO:0004615">
    <property type="term" value="F:phosphomannomutase activity"/>
    <property type="evidence" value="ECO:0007669"/>
    <property type="project" value="TreeGrafter"/>
</dbReference>
<gene>
    <name evidence="10" type="ORF">IAA37_06340</name>
</gene>
<sequence>MQTITKDELMKLKSGSDIRGTAVENDIEKIQLTDEVVRSVCTAFVRWYKAKFKCKDFRIAVGHDSRISADRIRKAAVSAFCAEGAEVYDCGLCATPAMFMAIVSDIQVSASLEITASHHPFQKNGLKFFTPNGGLEGYEVEEILNLAYDIAPGSGNGKIQNYDFMSAYSAHLRNIIKNSVNSGEKPLKGLKISVDAGSGAGGFYARQVLAPLGADVSGSRYLEPDGMFPHHVPNPENTRAMECAKNMVLETKSDLGIIFDTDVDRMGCVSCDGKEINRNRLVALASAIVLQNAPGGTIVTDSLTSDGLRDFIEHRLGGKQLRFKRGYKNVIDKAIELNAQGVNCPLAIETSGHAALKENYFLDDGAYLAAKIISLLAVLKKQGKDINDLISDLKEPAESIEIRIPINDRDFKAYGQQVMDSLKAYAALNDSWQIETENYEGVRINFNGGWFLLRLSVHDPILPLNLESQEIGICAKVAAEVQKHLICFDKLDLKDFNKVL</sequence>
<dbReference type="SUPFAM" id="SSF55957">
    <property type="entry name" value="Phosphoglucomutase, C-terminal domain"/>
    <property type="match status" value="1"/>
</dbReference>
<dbReference type="InterPro" id="IPR005844">
    <property type="entry name" value="A-D-PHexomutase_a/b/a-I"/>
</dbReference>
<dbReference type="GO" id="GO:0005975">
    <property type="term" value="P:carbohydrate metabolic process"/>
    <property type="evidence" value="ECO:0007669"/>
    <property type="project" value="InterPro"/>
</dbReference>
<feature type="domain" description="Alpha-D-phosphohexomutase alpha/beta/alpha" evidence="8">
    <location>
        <begin position="167"/>
        <end position="270"/>
    </location>
</feature>
<dbReference type="Pfam" id="PF02879">
    <property type="entry name" value="PGM_PMM_II"/>
    <property type="match status" value="1"/>
</dbReference>